<dbReference type="InterPro" id="IPR052933">
    <property type="entry name" value="DNA_Protect_Modify"/>
</dbReference>
<dbReference type="PRINTS" id="PR00507">
    <property type="entry name" value="N12N6MTFRASE"/>
</dbReference>
<dbReference type="PANTHER" id="PTHR41313">
    <property type="entry name" value="ADENINE-SPECIFIC METHYLTRANSFERASE"/>
    <property type="match status" value="1"/>
</dbReference>
<dbReference type="AlphaFoldDB" id="A0A6M8HXA2"/>
<protein>
    <submittedName>
        <fullName evidence="2">Uncharacterized protein</fullName>
    </submittedName>
</protein>
<dbReference type="InterPro" id="IPR029063">
    <property type="entry name" value="SAM-dependent_MTases_sf"/>
</dbReference>
<dbReference type="CDD" id="cd02440">
    <property type="entry name" value="AdoMet_MTases"/>
    <property type="match status" value="1"/>
</dbReference>
<dbReference type="Gene3D" id="3.40.50.150">
    <property type="entry name" value="Vaccinia Virus protein VP39"/>
    <property type="match status" value="1"/>
</dbReference>
<feature type="region of interest" description="Disordered" evidence="1">
    <location>
        <begin position="23"/>
        <end position="52"/>
    </location>
</feature>
<dbReference type="SUPFAM" id="SSF53335">
    <property type="entry name" value="S-adenosyl-L-methionine-dependent methyltransferases"/>
    <property type="match status" value="1"/>
</dbReference>
<dbReference type="GO" id="GO:0003676">
    <property type="term" value="F:nucleic acid binding"/>
    <property type="evidence" value="ECO:0007669"/>
    <property type="project" value="InterPro"/>
</dbReference>
<evidence type="ECO:0000313" key="2">
    <source>
        <dbReference type="EMBL" id="QKE93179.1"/>
    </source>
</evidence>
<proteinExistence type="predicted"/>
<organism evidence="2 3">
    <name type="scientific">Lichenicola cladoniae</name>
    <dbReference type="NCBI Taxonomy" id="1484109"/>
    <lineage>
        <taxon>Bacteria</taxon>
        <taxon>Pseudomonadati</taxon>
        <taxon>Pseudomonadota</taxon>
        <taxon>Alphaproteobacteria</taxon>
        <taxon>Acetobacterales</taxon>
        <taxon>Acetobacteraceae</taxon>
        <taxon>Lichenicola</taxon>
    </lineage>
</organism>
<gene>
    <name evidence="2" type="ORF">HN018_23635</name>
</gene>
<accession>A0A6M8HXA2</accession>
<dbReference type="SUPFAM" id="SSF52540">
    <property type="entry name" value="P-loop containing nucleoside triphosphate hydrolases"/>
    <property type="match status" value="1"/>
</dbReference>
<dbReference type="InterPro" id="IPR027417">
    <property type="entry name" value="P-loop_NTPase"/>
</dbReference>
<dbReference type="InterPro" id="IPR002052">
    <property type="entry name" value="DNA_methylase_N6_adenine_CS"/>
</dbReference>
<evidence type="ECO:0000256" key="1">
    <source>
        <dbReference type="SAM" id="MobiDB-lite"/>
    </source>
</evidence>
<evidence type="ECO:0000313" key="3">
    <source>
        <dbReference type="Proteomes" id="UP000500767"/>
    </source>
</evidence>
<geneLocation type="plasmid" evidence="2 3">
    <name>unnamed1</name>
</geneLocation>
<keyword evidence="3" id="KW-1185">Reference proteome</keyword>
<dbReference type="Proteomes" id="UP000500767">
    <property type="component" value="Plasmid unnamed1"/>
</dbReference>
<dbReference type="PANTHER" id="PTHR41313:SF1">
    <property type="entry name" value="DNA METHYLASE ADENINE-SPECIFIC DOMAIN-CONTAINING PROTEIN"/>
    <property type="match status" value="1"/>
</dbReference>
<name>A0A6M8HXA2_9PROT</name>
<dbReference type="GO" id="GO:0032259">
    <property type="term" value="P:methylation"/>
    <property type="evidence" value="ECO:0007669"/>
    <property type="project" value="InterPro"/>
</dbReference>
<dbReference type="EMBL" id="CP053709">
    <property type="protein sequence ID" value="QKE93179.1"/>
    <property type="molecule type" value="Genomic_DNA"/>
</dbReference>
<dbReference type="Gene3D" id="3.40.50.300">
    <property type="entry name" value="P-loop containing nucleotide triphosphate hydrolases"/>
    <property type="match status" value="1"/>
</dbReference>
<sequence>MSKTSPSQLGLFDSTSLGWGFDLGQGGSTGTSRFRESTDEDDRAGSTAAPAAPHVPALTYRLTGDRALATGWKARAADTIAAIRLAREIEDAARPATAGEQERLAKFTGFGASDLANSFFRRAGEAFRPGWEDLGHELEQLVSAEELSALARSVQYAHYTPEFMVRAIWRAVQAMGFAGGTVLEPGCGTGLFLALMPEPIGAKAAITAIEMDPSTARIAKLLYPEAWVRQEDFTKARLAETFDLAIGNPPFSDRTVRSEDASGKLSLSLHEYFMARSIERLKPGGLAAFVCSRYAMDRLEPKSRAHIAGMADLVGAIRMPQAAMLAASGTEVVVDLLFFQRRAPGQQPGGAAWDALAEVLPATDGEGALHANRYFAEHPEMVLGTHAWTTSSYGPVYTCRARGEDLQAALVAAIDRLPRGIHRPSGETPAARPKEAARLQVGTAAQGATIKEGSYVLIGNDLMQIIDGSPVAVVVKSGRGSEGIFAKHARIIRGMIPVRDALRDVLRAQMDNQPWGAAQLRLRVAYGTFVRLFGPINLTSTTRNTDAETGTVTETQRRPNLAPFTDDPDCWLVASIEDYDPESGTAKKGPVFSERVIHPPAEPVIVTAADALAVTLADVGHADMDRIAELLGRSRDDTVAELGDAVFLDPDRADGEGIKGWQTADAYLSGAVRGKLVRAQAAALTDPRYARNVDALQRVQPKDLSPSDITARLGAPWVPAEVVELFSAEVIGVATTVRHTVEIAAWTVDKRVFAGQAAATSEWGTARRHAGELLDDALHSSIPTIWDIWRDADGEHREINAAETEAAKEKLAKIKGAFETWIWTDPERTDRLARLYNDAYNNLVPRHFDGAHLQLPGASSVIRFYEHQKRVIWRIIASGATYVAHAVGAGKTFSIAAAIMEQRRLGLISKAMMTVPGHCLAQASREFLQLYPTARILVADEQNFAKDKRGRFIARAATANWDCIIITHSAFKFIAAPAEFEHGMVQAQIATYSELLERVDGDDRITRKRIENMKEKLEAKLEGLASHKDDMLTIAEMGVDQIIVDEAQEFRKLSFATNMANLKGVQPDGSQRAWDLYVKTRFIDTFNPGRALVMASGTPITNYLQQIFM</sequence>
<dbReference type="KEGG" id="lck:HN018_23635"/>
<reference evidence="2 3" key="1">
    <citation type="journal article" date="2014" name="World J. Microbiol. Biotechnol.">
        <title>Biodiversity and physiological characteristics of Antarctic and Arctic lichens-associated bacteria.</title>
        <authorList>
            <person name="Lee Y.M."/>
            <person name="Kim E.H."/>
            <person name="Lee H.K."/>
            <person name="Hong S.G."/>
        </authorList>
    </citation>
    <scope>NUCLEOTIDE SEQUENCE [LARGE SCALE GENOMIC DNA]</scope>
    <source>
        <strain evidence="2 3">PAMC 26569</strain>
        <plasmid evidence="2">unnamed1</plasmid>
    </source>
</reference>
<keyword evidence="2" id="KW-0614">Plasmid</keyword>
<dbReference type="GO" id="GO:0008168">
    <property type="term" value="F:methyltransferase activity"/>
    <property type="evidence" value="ECO:0007669"/>
    <property type="project" value="InterPro"/>
</dbReference>
<dbReference type="PROSITE" id="PS00092">
    <property type="entry name" value="N6_MTASE"/>
    <property type="match status" value="1"/>
</dbReference>